<dbReference type="InterPro" id="IPR009057">
    <property type="entry name" value="Homeodomain-like_sf"/>
</dbReference>
<dbReference type="GO" id="GO:0003700">
    <property type="term" value="F:DNA-binding transcription factor activity"/>
    <property type="evidence" value="ECO:0007669"/>
    <property type="project" value="InterPro"/>
</dbReference>
<comment type="caution">
    <text evidence="4">The sequence shown here is derived from an EMBL/GenBank/DDBJ whole genome shotgun (WGS) entry which is preliminary data.</text>
</comment>
<dbReference type="InterPro" id="IPR052158">
    <property type="entry name" value="INH-QAR"/>
</dbReference>
<evidence type="ECO:0000256" key="1">
    <source>
        <dbReference type="ARBA" id="ARBA00023015"/>
    </source>
</evidence>
<dbReference type="Gene3D" id="1.10.10.60">
    <property type="entry name" value="Homeodomain-like"/>
    <property type="match status" value="1"/>
</dbReference>
<dbReference type="SMART" id="SM00342">
    <property type="entry name" value="HTH_ARAC"/>
    <property type="match status" value="1"/>
</dbReference>
<evidence type="ECO:0000313" key="4">
    <source>
        <dbReference type="EMBL" id="PWF55229.1"/>
    </source>
</evidence>
<dbReference type="PANTHER" id="PTHR43130">
    <property type="entry name" value="ARAC-FAMILY TRANSCRIPTIONAL REGULATOR"/>
    <property type="match status" value="1"/>
</dbReference>
<dbReference type="EMBL" id="PXWF02000041">
    <property type="protein sequence ID" value="PWF55229.1"/>
    <property type="molecule type" value="Genomic_DNA"/>
</dbReference>
<dbReference type="Proteomes" id="UP000241421">
    <property type="component" value="Unassembled WGS sequence"/>
</dbReference>
<keyword evidence="1" id="KW-0805">Transcription regulation</keyword>
<dbReference type="RefSeq" id="WP_106755999.1">
    <property type="nucleotide sequence ID" value="NZ_PXWF02000041.1"/>
</dbReference>
<evidence type="ECO:0000256" key="2">
    <source>
        <dbReference type="ARBA" id="ARBA00023163"/>
    </source>
</evidence>
<dbReference type="AlphaFoldDB" id="A0A2U2I6G2"/>
<evidence type="ECO:0000313" key="5">
    <source>
        <dbReference type="Proteomes" id="UP000241421"/>
    </source>
</evidence>
<dbReference type="Pfam" id="PF12833">
    <property type="entry name" value="HTH_18"/>
    <property type="match status" value="1"/>
</dbReference>
<dbReference type="GO" id="GO:0043565">
    <property type="term" value="F:sequence-specific DNA binding"/>
    <property type="evidence" value="ECO:0007669"/>
    <property type="project" value="InterPro"/>
</dbReference>
<name>A0A2U2I6G2_9BURK</name>
<sequence length="332" mass="35292">MHQAHRVLMVAFPNAQMLDITGPLDVFSVANGAALAEGLPAPYRVALAAPRAGLLMTSSGIAIAAGCSVYDAGLEADTLLLSGGPGARAVVRDGALVAALGALCARVGRVGSICTGAFALAATGALDGRRATTHWAHFDEFALAFPRVQIDRDALFVSDGKFHSSAGISAGIDYALALVEHDLGRRRALEVARELVVFLRRPGGQSQFSAQLAAEVGAHDPDRFGELTRWIGENLDRELSVDMLAGRLAMSPRNFARRFMAAMKVAPGRYMQLLRVDAARRMLTDGELPVARIAERCGFASAEAMRLAFQRHLNVAPVDFRARFQRAASGVG</sequence>
<reference evidence="4 5" key="1">
    <citation type="submission" date="2018-04" db="EMBL/GenBank/DDBJ databases">
        <title>Massilia violaceinigra sp. nov., a novel purple-pigmented bacterium isolated from Tianshan glacier, Xinjiang, China.</title>
        <authorList>
            <person name="Wang H."/>
        </authorList>
    </citation>
    <scope>NUCLEOTIDE SEQUENCE [LARGE SCALE GENOMIC DNA]</scope>
    <source>
        <strain evidence="4 5">B448-2</strain>
    </source>
</reference>
<dbReference type="InterPro" id="IPR018060">
    <property type="entry name" value="HTH_AraC"/>
</dbReference>
<feature type="domain" description="HTH araC/xylS-type" evidence="3">
    <location>
        <begin position="225"/>
        <end position="323"/>
    </location>
</feature>
<keyword evidence="2" id="KW-0804">Transcription</keyword>
<dbReference type="InterPro" id="IPR029062">
    <property type="entry name" value="Class_I_gatase-like"/>
</dbReference>
<dbReference type="InterPro" id="IPR002818">
    <property type="entry name" value="DJ-1/PfpI"/>
</dbReference>
<dbReference type="SUPFAM" id="SSF46689">
    <property type="entry name" value="Homeodomain-like"/>
    <property type="match status" value="2"/>
</dbReference>
<dbReference type="Gene3D" id="3.40.50.880">
    <property type="match status" value="1"/>
</dbReference>
<dbReference type="Pfam" id="PF01965">
    <property type="entry name" value="DJ-1_PfpI"/>
    <property type="match status" value="1"/>
</dbReference>
<organism evidence="4 5">
    <name type="scientific">Massilia glaciei</name>
    <dbReference type="NCBI Taxonomy" id="1524097"/>
    <lineage>
        <taxon>Bacteria</taxon>
        <taxon>Pseudomonadati</taxon>
        <taxon>Pseudomonadota</taxon>
        <taxon>Betaproteobacteria</taxon>
        <taxon>Burkholderiales</taxon>
        <taxon>Oxalobacteraceae</taxon>
        <taxon>Telluria group</taxon>
        <taxon>Massilia</taxon>
    </lineage>
</organism>
<protein>
    <submittedName>
        <fullName evidence="4">AraC family transcriptional regulator</fullName>
    </submittedName>
</protein>
<dbReference type="CDD" id="cd03137">
    <property type="entry name" value="GATase1_AraC_1"/>
    <property type="match status" value="1"/>
</dbReference>
<dbReference type="PANTHER" id="PTHR43130:SF3">
    <property type="entry name" value="HTH-TYPE TRANSCRIPTIONAL REGULATOR RV1931C"/>
    <property type="match status" value="1"/>
</dbReference>
<evidence type="ECO:0000259" key="3">
    <source>
        <dbReference type="PROSITE" id="PS01124"/>
    </source>
</evidence>
<keyword evidence="5" id="KW-1185">Reference proteome</keyword>
<dbReference type="OrthoDB" id="9794896at2"/>
<dbReference type="PROSITE" id="PS01124">
    <property type="entry name" value="HTH_ARAC_FAMILY_2"/>
    <property type="match status" value="1"/>
</dbReference>
<proteinExistence type="predicted"/>
<accession>A0A2U2I6G2</accession>
<gene>
    <name evidence="4" type="ORF">C7C56_002910</name>
</gene>
<dbReference type="SUPFAM" id="SSF52317">
    <property type="entry name" value="Class I glutamine amidotransferase-like"/>
    <property type="match status" value="1"/>
</dbReference>